<sequence length="184" mass="21825">MTSIQAQIQQQDRQQAQRLKRNIKRLIHDQLNDINAWWLISFHYRDHHSKEDELLQDVTDLKRKLHRIIFQSRDKTIKGAGEYPYPKMLFFHETSHQGTGQFHTHLITEKLPASLNTQYEMETLFHKRLPHKVKALSKWKSVDIQRINPEVPDYSRISSYLGKQTSLELIALDPFNSDLSPQKK</sequence>
<dbReference type="RefSeq" id="WP_106632308.1">
    <property type="nucleotide sequence ID" value="NZ_PXXO01000008.1"/>
</dbReference>
<proteinExistence type="predicted"/>
<evidence type="ECO:0008006" key="3">
    <source>
        <dbReference type="Google" id="ProtNLM"/>
    </source>
</evidence>
<reference evidence="1 2" key="1">
    <citation type="journal article" date="2018" name="Environ. Microbiol.">
        <title>Ecological and genomic features of two widespread freshwater picocyanobacteria.</title>
        <authorList>
            <person name="Cabello-Yeves P.J."/>
            <person name="Picazo A."/>
            <person name="Camacho A."/>
            <person name="Callieri C."/>
            <person name="Rosselli R."/>
            <person name="Roda-Garcia J.J."/>
            <person name="Coutinho F.H."/>
            <person name="Rodriguez-Valera F."/>
        </authorList>
    </citation>
    <scope>NUCLEOTIDE SEQUENCE [LARGE SCALE GENOMIC DNA]</scope>
    <source>
        <strain evidence="1 2">Tous</strain>
    </source>
</reference>
<evidence type="ECO:0000313" key="2">
    <source>
        <dbReference type="Proteomes" id="UP000243002"/>
    </source>
</evidence>
<dbReference type="AlphaFoldDB" id="A0A2P7MV43"/>
<organism evidence="1 2">
    <name type="scientific">Cyanobium usitatum str. Tous</name>
    <dbReference type="NCBI Taxonomy" id="2116684"/>
    <lineage>
        <taxon>Bacteria</taxon>
        <taxon>Bacillati</taxon>
        <taxon>Cyanobacteriota</taxon>
        <taxon>Cyanophyceae</taxon>
        <taxon>Synechococcales</taxon>
        <taxon>Prochlorococcaceae</taxon>
        <taxon>Cyanobium</taxon>
    </lineage>
</organism>
<comment type="caution">
    <text evidence="1">The sequence shown here is derived from an EMBL/GenBank/DDBJ whole genome shotgun (WGS) entry which is preliminary data.</text>
</comment>
<protein>
    <recommendedName>
        <fullName evidence="3">Inovirus Gp2 family protein</fullName>
    </recommendedName>
</protein>
<evidence type="ECO:0000313" key="1">
    <source>
        <dbReference type="EMBL" id="PSJ05045.1"/>
    </source>
</evidence>
<dbReference type="EMBL" id="PXXO01000008">
    <property type="protein sequence ID" value="PSJ05045.1"/>
    <property type="molecule type" value="Genomic_DNA"/>
</dbReference>
<keyword evidence="2" id="KW-1185">Reference proteome</keyword>
<accession>A0A2P7MV43</accession>
<gene>
    <name evidence="1" type="ORF">C7K55_08560</name>
</gene>
<dbReference type="Proteomes" id="UP000243002">
    <property type="component" value="Unassembled WGS sequence"/>
</dbReference>
<dbReference type="OrthoDB" id="555146at2"/>
<name>A0A2P7MV43_9CYAN</name>